<comment type="caution">
    <text evidence="2">The sequence shown here is derived from an EMBL/GenBank/DDBJ whole genome shotgun (WGS) entry which is preliminary data.</text>
</comment>
<dbReference type="EMBL" id="SEOQ01000338">
    <property type="protein sequence ID" value="TFY65375.1"/>
    <property type="molecule type" value="Genomic_DNA"/>
</dbReference>
<feature type="compositionally biased region" description="Basic and acidic residues" evidence="1">
    <location>
        <begin position="304"/>
        <end position="325"/>
    </location>
</feature>
<keyword evidence="3" id="KW-1185">Reference proteome</keyword>
<feature type="compositionally biased region" description="Basic and acidic residues" evidence="1">
    <location>
        <begin position="347"/>
        <end position="357"/>
    </location>
</feature>
<evidence type="ECO:0000313" key="2">
    <source>
        <dbReference type="EMBL" id="TFY65375.1"/>
    </source>
</evidence>
<organism evidence="2 3">
    <name type="scientific">Dentipellis fragilis</name>
    <dbReference type="NCBI Taxonomy" id="205917"/>
    <lineage>
        <taxon>Eukaryota</taxon>
        <taxon>Fungi</taxon>
        <taxon>Dikarya</taxon>
        <taxon>Basidiomycota</taxon>
        <taxon>Agaricomycotina</taxon>
        <taxon>Agaricomycetes</taxon>
        <taxon>Russulales</taxon>
        <taxon>Hericiaceae</taxon>
        <taxon>Dentipellis</taxon>
    </lineage>
</organism>
<dbReference type="AlphaFoldDB" id="A0A4Y9YSK9"/>
<evidence type="ECO:0000256" key="1">
    <source>
        <dbReference type="SAM" id="MobiDB-lite"/>
    </source>
</evidence>
<dbReference type="Proteomes" id="UP000298327">
    <property type="component" value="Unassembled WGS sequence"/>
</dbReference>
<feature type="compositionally biased region" description="Low complexity" evidence="1">
    <location>
        <begin position="334"/>
        <end position="344"/>
    </location>
</feature>
<protein>
    <submittedName>
        <fullName evidence="2">Uncharacterized protein</fullName>
    </submittedName>
</protein>
<reference evidence="2 3" key="1">
    <citation type="submission" date="2019-02" db="EMBL/GenBank/DDBJ databases">
        <title>Genome sequencing of the rare red list fungi Dentipellis fragilis.</title>
        <authorList>
            <person name="Buettner E."/>
            <person name="Kellner H."/>
        </authorList>
    </citation>
    <scope>NUCLEOTIDE SEQUENCE [LARGE SCALE GENOMIC DNA]</scope>
    <source>
        <strain evidence="2 3">DSM 105465</strain>
    </source>
</reference>
<feature type="region of interest" description="Disordered" evidence="1">
    <location>
        <begin position="278"/>
        <end position="357"/>
    </location>
</feature>
<sequence>MDPLACRLDVSPAMHILRNYCSMRPRCVIDPHSTNASEAAAPHRAVKRRTACNPHINPGIRGGHDPPWLRCCTTSDREQDVHVARVRTSQSSAENAAFESPFSSFIFPSESTAGLTELPVHGADSYVVLTAGVSRTLVGPAQTIRRSCQCPCGSNHSFPPGESYDLNRYPSKKFKAEMQGPRTARSNGSDHAQELAGNALRCVGGPHDERSRTAAFFTVCTCDDPAPSTGTPARKDVLANKPLLLQETSQVDAHREEFDGVIWKRRAEISAAEDLAGITRAEPSSMPPSNPLAHPRTKTQGASRDSRWSERASPKGLDGMDKITSDEMFPPEPATTCTAHAPPALDARPRPEGHRAH</sequence>
<gene>
    <name evidence="2" type="ORF">EVG20_g5608</name>
</gene>
<proteinExistence type="predicted"/>
<name>A0A4Y9YSK9_9AGAM</name>
<accession>A0A4Y9YSK9</accession>
<evidence type="ECO:0000313" key="3">
    <source>
        <dbReference type="Proteomes" id="UP000298327"/>
    </source>
</evidence>